<accession>A0AAJ0EIA5</accession>
<comment type="caution">
    <text evidence="2">The sequence shown here is derived from an EMBL/GenBank/DDBJ whole genome shotgun (WGS) entry which is preliminary data.</text>
</comment>
<name>A0AAJ0EIA5_9PEZI</name>
<feature type="region of interest" description="Disordered" evidence="1">
    <location>
        <begin position="1"/>
        <end position="20"/>
    </location>
</feature>
<keyword evidence="3" id="KW-1185">Reference proteome</keyword>
<dbReference type="GeneID" id="85474631"/>
<proteinExistence type="predicted"/>
<evidence type="ECO:0000313" key="3">
    <source>
        <dbReference type="Proteomes" id="UP001243989"/>
    </source>
</evidence>
<dbReference type="EMBL" id="JAHMHQ010000004">
    <property type="protein sequence ID" value="KAK1640118.1"/>
    <property type="molecule type" value="Genomic_DNA"/>
</dbReference>
<sequence>MASHTLHTIPVSKSHINKGEADKMSEFLIRQKPCNEENHRRCETSCGRGPVCRQTRSSPCT</sequence>
<organism evidence="2 3">
    <name type="scientific">Colletotrichum phormii</name>
    <dbReference type="NCBI Taxonomy" id="359342"/>
    <lineage>
        <taxon>Eukaryota</taxon>
        <taxon>Fungi</taxon>
        <taxon>Dikarya</taxon>
        <taxon>Ascomycota</taxon>
        <taxon>Pezizomycotina</taxon>
        <taxon>Sordariomycetes</taxon>
        <taxon>Hypocreomycetidae</taxon>
        <taxon>Glomerellales</taxon>
        <taxon>Glomerellaceae</taxon>
        <taxon>Colletotrichum</taxon>
        <taxon>Colletotrichum acutatum species complex</taxon>
    </lineage>
</organism>
<evidence type="ECO:0000313" key="2">
    <source>
        <dbReference type="EMBL" id="KAK1640118.1"/>
    </source>
</evidence>
<dbReference type="AlphaFoldDB" id="A0AAJ0EIA5"/>
<dbReference type="Proteomes" id="UP001243989">
    <property type="component" value="Unassembled WGS sequence"/>
</dbReference>
<evidence type="ECO:0000256" key="1">
    <source>
        <dbReference type="SAM" id="MobiDB-lite"/>
    </source>
</evidence>
<reference evidence="2" key="1">
    <citation type="submission" date="2021-06" db="EMBL/GenBank/DDBJ databases">
        <title>Comparative genomics, transcriptomics and evolutionary studies reveal genomic signatures of adaptation to plant cell wall in hemibiotrophic fungi.</title>
        <authorList>
            <consortium name="DOE Joint Genome Institute"/>
            <person name="Baroncelli R."/>
            <person name="Diaz J.F."/>
            <person name="Benocci T."/>
            <person name="Peng M."/>
            <person name="Battaglia E."/>
            <person name="Haridas S."/>
            <person name="Andreopoulos W."/>
            <person name="Labutti K."/>
            <person name="Pangilinan J."/>
            <person name="Floch G.L."/>
            <person name="Makela M.R."/>
            <person name="Henrissat B."/>
            <person name="Grigoriev I.V."/>
            <person name="Crouch J.A."/>
            <person name="De Vries R.P."/>
            <person name="Sukno S.A."/>
            <person name="Thon M.R."/>
        </authorList>
    </citation>
    <scope>NUCLEOTIDE SEQUENCE</scope>
    <source>
        <strain evidence="2">CBS 102054</strain>
    </source>
</reference>
<protein>
    <submittedName>
        <fullName evidence="2">Uncharacterized protein</fullName>
    </submittedName>
</protein>
<dbReference type="RefSeq" id="XP_060448725.1">
    <property type="nucleotide sequence ID" value="XM_060589769.1"/>
</dbReference>
<gene>
    <name evidence="2" type="ORF">BDP81DRAFT_419388</name>
</gene>